<dbReference type="InterPro" id="IPR000418">
    <property type="entry name" value="Ets_dom"/>
</dbReference>
<dbReference type="PROSITE" id="PS50061">
    <property type="entry name" value="ETS_DOMAIN_3"/>
    <property type="match status" value="1"/>
</dbReference>
<dbReference type="Proteomes" id="UP000663829">
    <property type="component" value="Unassembled WGS sequence"/>
</dbReference>
<accession>A0A815BS92</accession>
<organism evidence="5 7">
    <name type="scientific">Didymodactylos carnosus</name>
    <dbReference type="NCBI Taxonomy" id="1234261"/>
    <lineage>
        <taxon>Eukaryota</taxon>
        <taxon>Metazoa</taxon>
        <taxon>Spiralia</taxon>
        <taxon>Gnathifera</taxon>
        <taxon>Rotifera</taxon>
        <taxon>Eurotatoria</taxon>
        <taxon>Bdelloidea</taxon>
        <taxon>Philodinida</taxon>
        <taxon>Philodinidae</taxon>
        <taxon>Didymodactylos</taxon>
    </lineage>
</organism>
<keyword evidence="7" id="KW-1185">Reference proteome</keyword>
<dbReference type="InterPro" id="IPR046328">
    <property type="entry name" value="ETS_fam"/>
</dbReference>
<dbReference type="InterPro" id="IPR036388">
    <property type="entry name" value="WH-like_DNA-bd_sf"/>
</dbReference>
<dbReference type="InterPro" id="IPR036390">
    <property type="entry name" value="WH_DNA-bd_sf"/>
</dbReference>
<feature type="domain" description="ETS" evidence="4">
    <location>
        <begin position="166"/>
        <end position="242"/>
    </location>
</feature>
<dbReference type="EMBL" id="CAJNOQ010011332">
    <property type="protein sequence ID" value="CAF1274209.1"/>
    <property type="molecule type" value="Genomic_DNA"/>
</dbReference>
<dbReference type="Gene3D" id="1.10.10.10">
    <property type="entry name" value="Winged helix-like DNA-binding domain superfamily/Winged helix DNA-binding domain"/>
    <property type="match status" value="1"/>
</dbReference>
<proteinExistence type="inferred from homology"/>
<dbReference type="AlphaFoldDB" id="A0A815BS92"/>
<evidence type="ECO:0000313" key="7">
    <source>
        <dbReference type="Proteomes" id="UP000663829"/>
    </source>
</evidence>
<dbReference type="OrthoDB" id="5816770at2759"/>
<dbReference type="GO" id="GO:0005634">
    <property type="term" value="C:nucleus"/>
    <property type="evidence" value="ECO:0007669"/>
    <property type="project" value="UniProtKB-SubCell"/>
</dbReference>
<sequence length="263" mass="29912">PLIEFDWDLDCQQQSFSNEDEFCLPGDIPQPESNTTWYTHSGCFEHPYFAQLFLDDQEEAIFPMDVATPQYCSASPSSSITSGQINILHQQQQVEAQSLTDQMSSLSTAPVSNKLSEKLNGSSSNFPTSMDHSTLLPTTPTGMLSRLADIAYWLVVDGTTKLKRRPLLHEFLRLLLDNPEYHDLATYVDPQKGIFKLHKPNAVADLWQYVKGRSSERRMTYDTLSRGIRFYYRKEVMKASPGHFTFCFGPQSGFGKLWRACSQ</sequence>
<dbReference type="Proteomes" id="UP000681722">
    <property type="component" value="Unassembled WGS sequence"/>
</dbReference>
<dbReference type="GO" id="GO:0000981">
    <property type="term" value="F:DNA-binding transcription factor activity, RNA polymerase II-specific"/>
    <property type="evidence" value="ECO:0007669"/>
    <property type="project" value="TreeGrafter"/>
</dbReference>
<evidence type="ECO:0000256" key="2">
    <source>
        <dbReference type="ARBA" id="ARBA00023125"/>
    </source>
</evidence>
<evidence type="ECO:0000313" key="6">
    <source>
        <dbReference type="EMBL" id="CAF4064464.1"/>
    </source>
</evidence>
<evidence type="ECO:0000256" key="3">
    <source>
        <dbReference type="RuleBase" id="RU004019"/>
    </source>
</evidence>
<evidence type="ECO:0000256" key="1">
    <source>
        <dbReference type="ARBA" id="ARBA00005562"/>
    </source>
</evidence>
<dbReference type="PANTHER" id="PTHR11849">
    <property type="entry name" value="ETS"/>
    <property type="match status" value="1"/>
</dbReference>
<dbReference type="SMART" id="SM00413">
    <property type="entry name" value="ETS"/>
    <property type="match status" value="1"/>
</dbReference>
<reference evidence="5" key="1">
    <citation type="submission" date="2021-02" db="EMBL/GenBank/DDBJ databases">
        <authorList>
            <person name="Nowell W R."/>
        </authorList>
    </citation>
    <scope>NUCLEOTIDE SEQUENCE</scope>
</reference>
<evidence type="ECO:0000313" key="5">
    <source>
        <dbReference type="EMBL" id="CAF1274209.1"/>
    </source>
</evidence>
<comment type="caution">
    <text evidence="5">The sequence shown here is derived from an EMBL/GenBank/DDBJ whole genome shotgun (WGS) entry which is preliminary data.</text>
</comment>
<dbReference type="PANTHER" id="PTHR11849:SF302">
    <property type="entry name" value="ETS DOMAIN-CONTAINING PROTEIN-RELATED"/>
    <property type="match status" value="1"/>
</dbReference>
<dbReference type="PRINTS" id="PR00454">
    <property type="entry name" value="ETSDOMAIN"/>
</dbReference>
<name>A0A815BS92_9BILA</name>
<protein>
    <recommendedName>
        <fullName evidence="4">ETS domain-containing protein</fullName>
    </recommendedName>
</protein>
<comment type="subcellular location">
    <subcellularLocation>
        <location evidence="3">Nucleus</location>
    </subcellularLocation>
</comment>
<dbReference type="GO" id="GO:0030154">
    <property type="term" value="P:cell differentiation"/>
    <property type="evidence" value="ECO:0007669"/>
    <property type="project" value="TreeGrafter"/>
</dbReference>
<dbReference type="SUPFAM" id="SSF46785">
    <property type="entry name" value="Winged helix' DNA-binding domain"/>
    <property type="match status" value="1"/>
</dbReference>
<evidence type="ECO:0000259" key="4">
    <source>
        <dbReference type="PROSITE" id="PS50061"/>
    </source>
</evidence>
<dbReference type="Pfam" id="PF00178">
    <property type="entry name" value="Ets"/>
    <property type="match status" value="1"/>
</dbReference>
<feature type="non-terminal residue" evidence="5">
    <location>
        <position position="1"/>
    </location>
</feature>
<gene>
    <name evidence="5" type="ORF">GPM918_LOCUS27235</name>
    <name evidence="6" type="ORF">SRO942_LOCUS27522</name>
</gene>
<keyword evidence="3" id="KW-0539">Nucleus</keyword>
<keyword evidence="2 3" id="KW-0238">DNA-binding</keyword>
<dbReference type="EMBL" id="CAJOBC010024762">
    <property type="protein sequence ID" value="CAF4064464.1"/>
    <property type="molecule type" value="Genomic_DNA"/>
</dbReference>
<comment type="similarity">
    <text evidence="1 3">Belongs to the ETS family.</text>
</comment>
<dbReference type="GO" id="GO:0043565">
    <property type="term" value="F:sequence-specific DNA binding"/>
    <property type="evidence" value="ECO:0007669"/>
    <property type="project" value="InterPro"/>
</dbReference>